<dbReference type="Proteomes" id="UP000186594">
    <property type="component" value="Unassembled WGS sequence"/>
</dbReference>
<dbReference type="PROSITE" id="PS51434">
    <property type="entry name" value="NUP_C"/>
    <property type="match status" value="1"/>
</dbReference>
<feature type="region of interest" description="Disordered" evidence="11">
    <location>
        <begin position="345"/>
        <end position="364"/>
    </location>
</feature>
<feature type="compositionally biased region" description="Polar residues" evidence="11">
    <location>
        <begin position="886"/>
        <end position="907"/>
    </location>
</feature>
<feature type="region of interest" description="Disordered" evidence="11">
    <location>
        <begin position="105"/>
        <end position="193"/>
    </location>
</feature>
<dbReference type="PANTHER" id="PTHR23198:SF6">
    <property type="entry name" value="NUCLEAR PORE COMPLEX PROTEIN NUP98-NUP96"/>
    <property type="match status" value="1"/>
</dbReference>
<keyword evidence="10" id="KW-0539">Nucleus</keyword>
<feature type="region of interest" description="Disordered" evidence="11">
    <location>
        <begin position="545"/>
        <end position="615"/>
    </location>
</feature>
<gene>
    <name evidence="13" type="ORF">NEOLI_003250</name>
</gene>
<evidence type="ECO:0000256" key="8">
    <source>
        <dbReference type="ARBA" id="ARBA00023010"/>
    </source>
</evidence>
<keyword evidence="4" id="KW-0677">Repeat</keyword>
<dbReference type="Pfam" id="PF13634">
    <property type="entry name" value="Nucleoporin_FG"/>
    <property type="match status" value="3"/>
</dbReference>
<feature type="compositionally biased region" description="Acidic residues" evidence="11">
    <location>
        <begin position="920"/>
        <end position="935"/>
    </location>
</feature>
<feature type="compositionally biased region" description="Low complexity" evidence="11">
    <location>
        <begin position="381"/>
        <end position="407"/>
    </location>
</feature>
<keyword evidence="9" id="KW-0906">Nuclear pore complex</keyword>
<dbReference type="Gene3D" id="1.25.40.690">
    <property type="match status" value="1"/>
</dbReference>
<name>A0A1U7LHA3_NEOID</name>
<evidence type="ECO:0000256" key="2">
    <source>
        <dbReference type="ARBA" id="ARBA00008926"/>
    </source>
</evidence>
<evidence type="ECO:0000256" key="7">
    <source>
        <dbReference type="ARBA" id="ARBA00022927"/>
    </source>
</evidence>
<comment type="subcellular location">
    <subcellularLocation>
        <location evidence="1">Nucleus</location>
        <location evidence="1">Nuclear pore complex</location>
    </subcellularLocation>
</comment>
<dbReference type="GO" id="GO:0044614">
    <property type="term" value="C:nuclear pore cytoplasmic filaments"/>
    <property type="evidence" value="ECO:0007669"/>
    <property type="project" value="TreeGrafter"/>
</dbReference>
<evidence type="ECO:0000256" key="4">
    <source>
        <dbReference type="ARBA" id="ARBA00022737"/>
    </source>
</evidence>
<comment type="caution">
    <text evidence="13">The sequence shown here is derived from an EMBL/GenBank/DDBJ whole genome shotgun (WGS) entry which is preliminary data.</text>
</comment>
<keyword evidence="8" id="KW-0811">Translocation</keyword>
<keyword evidence="6" id="KW-0509">mRNA transport</keyword>
<dbReference type="FunFam" id="3.30.1610.10:FF:000003">
    <property type="entry name" value="Nucleoporin SONB, putative"/>
    <property type="match status" value="1"/>
</dbReference>
<feature type="region of interest" description="Disordered" evidence="11">
    <location>
        <begin position="223"/>
        <end position="297"/>
    </location>
</feature>
<dbReference type="GO" id="GO:0000973">
    <property type="term" value="P:post-transcriptional tethering of RNA polymerase II gene DNA at nuclear periphery"/>
    <property type="evidence" value="ECO:0007669"/>
    <property type="project" value="TreeGrafter"/>
</dbReference>
<protein>
    <submittedName>
        <fullName evidence="13">Nucleoporin nup189</fullName>
    </submittedName>
</protein>
<dbReference type="GO" id="GO:0031080">
    <property type="term" value="C:nuclear pore outer ring"/>
    <property type="evidence" value="ECO:0007669"/>
    <property type="project" value="EnsemblFungi"/>
</dbReference>
<dbReference type="GO" id="GO:0008139">
    <property type="term" value="F:nuclear localization sequence binding"/>
    <property type="evidence" value="ECO:0007669"/>
    <property type="project" value="TreeGrafter"/>
</dbReference>
<feature type="compositionally biased region" description="Polar residues" evidence="11">
    <location>
        <begin position="241"/>
        <end position="262"/>
    </location>
</feature>
<feature type="domain" description="Peptidase S59" evidence="12">
    <location>
        <begin position="621"/>
        <end position="764"/>
    </location>
</feature>
<dbReference type="InterPro" id="IPR025574">
    <property type="entry name" value="Nucleoporin_FG_rpt"/>
</dbReference>
<dbReference type="GO" id="GO:0006606">
    <property type="term" value="P:protein import into nucleus"/>
    <property type="evidence" value="ECO:0007669"/>
    <property type="project" value="TreeGrafter"/>
</dbReference>
<feature type="compositionally biased region" description="Basic and acidic residues" evidence="11">
    <location>
        <begin position="790"/>
        <end position="801"/>
    </location>
</feature>
<dbReference type="PANTHER" id="PTHR23198">
    <property type="entry name" value="NUCLEOPORIN"/>
    <property type="match status" value="1"/>
</dbReference>
<proteinExistence type="inferred from homology"/>
<dbReference type="InterPro" id="IPR021967">
    <property type="entry name" value="Nup98_C"/>
</dbReference>
<dbReference type="GO" id="GO:0051028">
    <property type="term" value="P:mRNA transport"/>
    <property type="evidence" value="ECO:0007669"/>
    <property type="project" value="UniProtKB-KW"/>
</dbReference>
<keyword evidence="7" id="KW-0653">Protein transport</keyword>
<feature type="region of interest" description="Disordered" evidence="11">
    <location>
        <begin position="380"/>
        <end position="424"/>
    </location>
</feature>
<evidence type="ECO:0000313" key="13">
    <source>
        <dbReference type="EMBL" id="OLL22035.1"/>
    </source>
</evidence>
<dbReference type="SUPFAM" id="SSF82215">
    <property type="entry name" value="C-terminal autoproteolytic domain of nucleoporin nup98"/>
    <property type="match status" value="1"/>
</dbReference>
<evidence type="ECO:0000256" key="9">
    <source>
        <dbReference type="ARBA" id="ARBA00023132"/>
    </source>
</evidence>
<feature type="compositionally biased region" description="Polar residues" evidence="11">
    <location>
        <begin position="345"/>
        <end position="354"/>
    </location>
</feature>
<keyword evidence="3" id="KW-0813">Transport</keyword>
<dbReference type="OMA" id="PMGKGLN"/>
<dbReference type="GO" id="GO:0034398">
    <property type="term" value="P:telomere tethering at nuclear periphery"/>
    <property type="evidence" value="ECO:0007669"/>
    <property type="project" value="TreeGrafter"/>
</dbReference>
<evidence type="ECO:0000256" key="6">
    <source>
        <dbReference type="ARBA" id="ARBA00022816"/>
    </source>
</evidence>
<evidence type="ECO:0000256" key="10">
    <source>
        <dbReference type="ARBA" id="ARBA00023242"/>
    </source>
</evidence>
<evidence type="ECO:0000256" key="11">
    <source>
        <dbReference type="SAM" id="MobiDB-lite"/>
    </source>
</evidence>
<dbReference type="GO" id="GO:0017056">
    <property type="term" value="F:structural constituent of nuclear pore"/>
    <property type="evidence" value="ECO:0007669"/>
    <property type="project" value="InterPro"/>
</dbReference>
<dbReference type="OrthoDB" id="3797628at2759"/>
<dbReference type="STRING" id="1198029.A0A1U7LHA3"/>
<dbReference type="EMBL" id="LXFE01004010">
    <property type="protein sequence ID" value="OLL22035.1"/>
    <property type="molecule type" value="Genomic_DNA"/>
</dbReference>
<evidence type="ECO:0000256" key="1">
    <source>
        <dbReference type="ARBA" id="ARBA00004567"/>
    </source>
</evidence>
<comment type="similarity">
    <text evidence="2">Belongs to the nucleoporin GLFG family.</text>
</comment>
<reference evidence="13 14" key="1">
    <citation type="submission" date="2016-04" db="EMBL/GenBank/DDBJ databases">
        <title>Evolutionary innovation and constraint leading to complex multicellularity in the Ascomycota.</title>
        <authorList>
            <person name="Cisse O."/>
            <person name="Nguyen A."/>
            <person name="Hewitt D.A."/>
            <person name="Jedd G."/>
            <person name="Stajich J.E."/>
        </authorList>
    </citation>
    <scope>NUCLEOTIDE SEQUENCE [LARGE SCALE GENOMIC DNA]</scope>
    <source>
        <strain evidence="13 14">DAH-3</strain>
    </source>
</reference>
<keyword evidence="5" id="KW-0068">Autocatalytic cleavage</keyword>
<feature type="region of interest" description="Disordered" evidence="11">
    <location>
        <begin position="771"/>
        <end position="940"/>
    </location>
</feature>
<feature type="compositionally biased region" description="Acidic residues" evidence="11">
    <location>
        <begin position="867"/>
        <end position="882"/>
    </location>
</feature>
<dbReference type="GO" id="GO:0006405">
    <property type="term" value="P:RNA export from nucleus"/>
    <property type="evidence" value="ECO:0007669"/>
    <property type="project" value="TreeGrafter"/>
</dbReference>
<sequence length="1579" mass="172807">MPAYQKASLEELRLVDYEQGRRYGTEGGAGAFGQPTTFVDYEQGRRYGTEGGAGAFGQPTTFGAGNTNTGTTTFGGTAFGQNAPSSGGLFGNTATATPAFGASTTTNTFGNTNTGSGLFGSNTNTSQPQPGGLFGRSTAGTTGSGLFGSSSTNPPASGFGFGANTQPVQTTSTFGGFGQNTQNNQAKPAFGFGTSTTGFGSNVTNTPATSGLFGQTSSTPAFGATNTSTSSTPFSFGSNNANTNQPPSGGLFGSTTNNQQKPAFSFGSSTTGTGTGFGQNMTGGSTGGGLFGNTNTATTQPSSGLFGNMQNNTGTTGGLFGTPSSSQQPASGGLFGNMNTNTTGSGLYGNTNTNPGGGLFGQKPATGGLFGSNITTQPSTGSIFGGNNSTFGNNNAGGSSLFGNNPQPGGGLFGQPTQQPQQQQLQASIDSNPYGANPLFQSVGTGQQTPLGPIATPLKTNAHKPKPAILNQFKLTPRAAPSSRLLNLRPGCSPSPVSPMGSRNMHLFDGRNDDSTLSPDAFTPRGSIKKLIIDRKVSEADLLSGGADWSGVSQGPPRDKTAPSPRKTSFNHATEQDVRPEISKIVESESLSSKPLQGPSKHEMAQSPRYQSPDVKTQEVEGTYWTSPAMSILLDYPREALRSLKNFKVGRRGYGQVSFNKPVDLTDVAAIEYIPGKIIIFDSKLCTVYPDEEEKPLVGQGLNVPATITLEGCWPFSKEDRKPITDPENRRLIQHIERLKRMNETEFVDYICDTGSWIFKVKHFSKYGLGDSDDENDEEAGHTYKNSQSRVDHIRNEEGFRAQEQSSSVERSYEGDMSMDDSCGPDDTFAFRRSENTRLPGSFDTPIVRRPFAPNETYFTPVKFDDPTEAEEETYEETEGDPDYSMSVSDSESQTMNRTSDQSQLEESSTDHRELSSEPEFTDDDEEILSEEFESDERSLDRTISRFTHAASWPDQLQSFRQLPPALAKSPFLKQGSETATAITYGRYELNRDIFGEDEGESVAENHKAASRLSEDPNLTKEINAHRCLKPRWGNRFALVTLNPLYPISTTARSKQTEVTIQNIKCENEVIATALDVQLQHSIISNESGVPAAFPNDTLNFRIFSEIFNTEALTSIHEHRTWSLAQILFDDVVPNLPDDISQVTRSTVITSLRKESLSEWLQEGSRKRIDEELAQTAESGRRIFTHLTGNRIEEACLEASKSKDFRLGILLALAGSDDLVQEDLYNQIEDWRAKGIFSHISESHRLVYGLLSGNFLEFVMGSRDLEDFAPELAILKGLDWERAFALHLWYSDPDDGPIEWVTNIFAKNFRHHESDAKPRLLSSNEYHKNKDVVEKPWAWYLLSDSSLSANPWKTLDKIFDIKYHLLLLQANRRHTLEQVLLPRTCTSSPLDTRMSWHFYSILSHVKKVGDFSDREEIPDDLRAVDEQAMGTSVRANQLTLDYAWQLEGLGLWEWAIFILLHLETENTREQAIRDILGRNIETFINANDPQLLSLLTERMSIPKAWLLEAKALRARYLHLYWDEADNLIEAGAWKEAHHTVMNRIGPNAVIEMNLGDLKDLLEKFKMTDSIPEWNLGGQL</sequence>
<evidence type="ECO:0000313" key="14">
    <source>
        <dbReference type="Proteomes" id="UP000186594"/>
    </source>
</evidence>
<keyword evidence="14" id="KW-1185">Reference proteome</keyword>
<feature type="compositionally biased region" description="Basic and acidic residues" evidence="11">
    <location>
        <begin position="574"/>
        <end position="587"/>
    </location>
</feature>
<feature type="compositionally biased region" description="Low complexity" evidence="11">
    <location>
        <begin position="105"/>
        <end position="126"/>
    </location>
</feature>
<dbReference type="InterPro" id="IPR007230">
    <property type="entry name" value="Nup98_auto-Pept-S59_dom"/>
</dbReference>
<dbReference type="Pfam" id="PF12110">
    <property type="entry name" value="Nup96"/>
    <property type="match status" value="1"/>
</dbReference>
<dbReference type="GO" id="GO:0034399">
    <property type="term" value="C:nuclear periphery"/>
    <property type="evidence" value="ECO:0007669"/>
    <property type="project" value="EnsemblFungi"/>
</dbReference>
<dbReference type="InterPro" id="IPR037665">
    <property type="entry name" value="Nucleoporin_S59-like"/>
</dbReference>
<feature type="compositionally biased region" description="Low complexity" evidence="11">
    <location>
        <begin position="414"/>
        <end position="424"/>
    </location>
</feature>
<evidence type="ECO:0000259" key="12">
    <source>
        <dbReference type="PROSITE" id="PS51434"/>
    </source>
</evidence>
<dbReference type="Pfam" id="PF04096">
    <property type="entry name" value="Nucleoporin2"/>
    <property type="match status" value="1"/>
</dbReference>
<evidence type="ECO:0000256" key="5">
    <source>
        <dbReference type="ARBA" id="ARBA00022813"/>
    </source>
</evidence>
<dbReference type="GO" id="GO:0003723">
    <property type="term" value="F:RNA binding"/>
    <property type="evidence" value="ECO:0007669"/>
    <property type="project" value="TreeGrafter"/>
</dbReference>
<evidence type="ECO:0000256" key="3">
    <source>
        <dbReference type="ARBA" id="ARBA00022448"/>
    </source>
</evidence>
<dbReference type="GO" id="GO:0031965">
    <property type="term" value="C:nuclear membrane"/>
    <property type="evidence" value="ECO:0007669"/>
    <property type="project" value="EnsemblFungi"/>
</dbReference>
<feature type="compositionally biased region" description="Polar residues" evidence="11">
    <location>
        <begin position="163"/>
        <end position="186"/>
    </location>
</feature>
<feature type="compositionally biased region" description="Low complexity" evidence="11">
    <location>
        <begin position="225"/>
        <end position="240"/>
    </location>
</feature>
<dbReference type="InterPro" id="IPR036903">
    <property type="entry name" value="Nup98_auto-Pept-S59_dom_sf"/>
</dbReference>
<dbReference type="Gene3D" id="3.30.1610.10">
    <property type="entry name" value="Peptidase S59, nucleoporin"/>
    <property type="match status" value="1"/>
</dbReference>
<dbReference type="Gene3D" id="1.10.10.2360">
    <property type="match status" value="1"/>
</dbReference>
<feature type="compositionally biased region" description="Low complexity" evidence="11">
    <location>
        <begin position="264"/>
        <end position="283"/>
    </location>
</feature>
<organism evidence="13 14">
    <name type="scientific">Neolecta irregularis (strain DAH-3)</name>
    <dbReference type="NCBI Taxonomy" id="1198029"/>
    <lineage>
        <taxon>Eukaryota</taxon>
        <taxon>Fungi</taxon>
        <taxon>Dikarya</taxon>
        <taxon>Ascomycota</taxon>
        <taxon>Taphrinomycotina</taxon>
        <taxon>Neolectales</taxon>
        <taxon>Neolectaceae</taxon>
        <taxon>Neolecta</taxon>
    </lineage>
</organism>
<accession>A0A1U7LHA3</accession>